<keyword evidence="2" id="KW-1185">Reference proteome</keyword>
<proteinExistence type="predicted"/>
<protein>
    <recommendedName>
        <fullName evidence="3">Lipocalin-like domain-containing protein</fullName>
    </recommendedName>
</protein>
<evidence type="ECO:0000313" key="2">
    <source>
        <dbReference type="Proteomes" id="UP000199634"/>
    </source>
</evidence>
<evidence type="ECO:0008006" key="3">
    <source>
        <dbReference type="Google" id="ProtNLM"/>
    </source>
</evidence>
<dbReference type="Proteomes" id="UP000199634">
    <property type="component" value="Unassembled WGS sequence"/>
</dbReference>
<evidence type="ECO:0000313" key="1">
    <source>
        <dbReference type="EMBL" id="SEH53586.1"/>
    </source>
</evidence>
<name>A0A1H6IZA2_9FLAO</name>
<accession>A0A1H6IZA2</accession>
<dbReference type="RefSeq" id="WP_091095080.1">
    <property type="nucleotide sequence ID" value="NZ_FNXE01000001.1"/>
</dbReference>
<dbReference type="STRING" id="1159016.SAMN02927937_00030"/>
<sequence>MKKVISFIVFAVIVVSCSKPISTEELKNLNGYWEISEVKTVDGNTKKFQSNNNVDFFELKDLKGIRTKVIPQLDGKKQSNGIQEHFSVIDSANATYLKYTTEYAKWTEKVEKLSADVLVIINANDIKYTYKRFTPIEINEQ</sequence>
<dbReference type="AlphaFoldDB" id="A0A1H6IZA2"/>
<dbReference type="OrthoDB" id="1143855at2"/>
<reference evidence="1 2" key="1">
    <citation type="submission" date="2016-10" db="EMBL/GenBank/DDBJ databases">
        <authorList>
            <person name="de Groot N.N."/>
        </authorList>
    </citation>
    <scope>NUCLEOTIDE SEQUENCE [LARGE SCALE GENOMIC DNA]</scope>
    <source>
        <strain evidence="1 2">CGMCC 1.10825</strain>
    </source>
</reference>
<gene>
    <name evidence="1" type="ORF">SAMN02927937_00030</name>
</gene>
<dbReference type="PROSITE" id="PS51257">
    <property type="entry name" value="PROKAR_LIPOPROTEIN"/>
    <property type="match status" value="1"/>
</dbReference>
<dbReference type="EMBL" id="FNXE01000001">
    <property type="protein sequence ID" value="SEH53586.1"/>
    <property type="molecule type" value="Genomic_DNA"/>
</dbReference>
<organism evidence="1 2">
    <name type="scientific">Paenimyroides marinum</name>
    <dbReference type="NCBI Taxonomy" id="1159016"/>
    <lineage>
        <taxon>Bacteria</taxon>
        <taxon>Pseudomonadati</taxon>
        <taxon>Bacteroidota</taxon>
        <taxon>Flavobacteriia</taxon>
        <taxon>Flavobacteriales</taxon>
        <taxon>Flavobacteriaceae</taxon>
        <taxon>Paenimyroides</taxon>
    </lineage>
</organism>